<evidence type="ECO:0000313" key="3">
    <source>
        <dbReference type="EMBL" id="CAK0838279.1"/>
    </source>
</evidence>
<evidence type="ECO:0000313" key="4">
    <source>
        <dbReference type="Proteomes" id="UP001189429"/>
    </source>
</evidence>
<name>A0ABN9T054_9DINO</name>
<evidence type="ECO:0000256" key="2">
    <source>
        <dbReference type="SAM" id="MobiDB-lite"/>
    </source>
</evidence>
<reference evidence="3" key="1">
    <citation type="submission" date="2023-10" db="EMBL/GenBank/DDBJ databases">
        <authorList>
            <person name="Chen Y."/>
            <person name="Shah S."/>
            <person name="Dougan E. K."/>
            <person name="Thang M."/>
            <person name="Chan C."/>
        </authorList>
    </citation>
    <scope>NUCLEOTIDE SEQUENCE [LARGE SCALE GENOMIC DNA]</scope>
</reference>
<evidence type="ECO:0000256" key="1">
    <source>
        <dbReference type="SAM" id="Coils"/>
    </source>
</evidence>
<sequence>MQAKEVQVQLAAPIEDDDELQDLGQLGGRGAAVSAEEEHMPRLRGWRPLRGDGESLFSQDGGDAQLQFGKFHATEEGELEAVEHEGAQEAGLSRMPAQDVDDVTKAVPGAVEKVLKQLQQKVFAAQNGELKVPRGPGAARPSLDGRAGANHTPVSAAPSAGGGPPRAGSPRGAARNKQEVDTELLLEKEQTIAELREMVGIMSEKIQKLEQLVKVKDQKLEAMGQKMQRFGVS</sequence>
<keyword evidence="4" id="KW-1185">Reference proteome</keyword>
<feature type="coiled-coil region" evidence="1">
    <location>
        <begin position="192"/>
        <end position="226"/>
    </location>
</feature>
<accession>A0ABN9T054</accession>
<feature type="compositionally biased region" description="Low complexity" evidence="2">
    <location>
        <begin position="166"/>
        <end position="175"/>
    </location>
</feature>
<protein>
    <submittedName>
        <fullName evidence="3">Uncharacterized protein</fullName>
    </submittedName>
</protein>
<feature type="region of interest" description="Disordered" evidence="2">
    <location>
        <begin position="125"/>
        <end position="181"/>
    </location>
</feature>
<comment type="caution">
    <text evidence="3">The sequence shown here is derived from an EMBL/GenBank/DDBJ whole genome shotgun (WGS) entry which is preliminary data.</text>
</comment>
<dbReference type="EMBL" id="CAUYUJ010014211">
    <property type="protein sequence ID" value="CAK0838279.1"/>
    <property type="molecule type" value="Genomic_DNA"/>
</dbReference>
<keyword evidence="1" id="KW-0175">Coiled coil</keyword>
<dbReference type="Proteomes" id="UP001189429">
    <property type="component" value="Unassembled WGS sequence"/>
</dbReference>
<gene>
    <name evidence="3" type="ORF">PCOR1329_LOCUS34255</name>
</gene>
<organism evidence="3 4">
    <name type="scientific">Prorocentrum cordatum</name>
    <dbReference type="NCBI Taxonomy" id="2364126"/>
    <lineage>
        <taxon>Eukaryota</taxon>
        <taxon>Sar</taxon>
        <taxon>Alveolata</taxon>
        <taxon>Dinophyceae</taxon>
        <taxon>Prorocentrales</taxon>
        <taxon>Prorocentraceae</taxon>
        <taxon>Prorocentrum</taxon>
    </lineage>
</organism>
<proteinExistence type="predicted"/>
<feature type="region of interest" description="Disordered" evidence="2">
    <location>
        <begin position="1"/>
        <end position="62"/>
    </location>
</feature>